<dbReference type="Gene3D" id="3.30.70.270">
    <property type="match status" value="1"/>
</dbReference>
<dbReference type="AlphaFoldDB" id="A0AAW2UC17"/>
<comment type="caution">
    <text evidence="1">The sequence shown here is derived from an EMBL/GenBank/DDBJ whole genome shotgun (WGS) entry which is preliminary data.</text>
</comment>
<name>A0AAW2UC17_SESRA</name>
<reference evidence="1" key="1">
    <citation type="submission" date="2020-06" db="EMBL/GenBank/DDBJ databases">
        <authorList>
            <person name="Li T."/>
            <person name="Hu X."/>
            <person name="Zhang T."/>
            <person name="Song X."/>
            <person name="Zhang H."/>
            <person name="Dai N."/>
            <person name="Sheng W."/>
            <person name="Hou X."/>
            <person name="Wei L."/>
        </authorList>
    </citation>
    <scope>NUCLEOTIDE SEQUENCE</scope>
    <source>
        <strain evidence="1">G02</strain>
        <tissue evidence="1">Leaf</tissue>
    </source>
</reference>
<accession>A0AAW2UC17</accession>
<evidence type="ECO:0000313" key="1">
    <source>
        <dbReference type="EMBL" id="KAL0413341.1"/>
    </source>
</evidence>
<reference evidence="1" key="2">
    <citation type="journal article" date="2024" name="Plant">
        <title>Genomic evolution and insights into agronomic trait innovations of Sesamum species.</title>
        <authorList>
            <person name="Miao H."/>
            <person name="Wang L."/>
            <person name="Qu L."/>
            <person name="Liu H."/>
            <person name="Sun Y."/>
            <person name="Le M."/>
            <person name="Wang Q."/>
            <person name="Wei S."/>
            <person name="Zheng Y."/>
            <person name="Lin W."/>
            <person name="Duan Y."/>
            <person name="Cao H."/>
            <person name="Xiong S."/>
            <person name="Wang X."/>
            <person name="Wei L."/>
            <person name="Li C."/>
            <person name="Ma Q."/>
            <person name="Ju M."/>
            <person name="Zhao R."/>
            <person name="Li G."/>
            <person name="Mu C."/>
            <person name="Tian Q."/>
            <person name="Mei H."/>
            <person name="Zhang T."/>
            <person name="Gao T."/>
            <person name="Zhang H."/>
        </authorList>
    </citation>
    <scope>NUCLEOTIDE SEQUENCE</scope>
    <source>
        <strain evidence="1">G02</strain>
    </source>
</reference>
<dbReference type="PANTHER" id="PTHR45643">
    <property type="entry name" value="REVERSE TRANSCRIPTASE"/>
    <property type="match status" value="1"/>
</dbReference>
<organism evidence="1">
    <name type="scientific">Sesamum radiatum</name>
    <name type="common">Black benniseed</name>
    <dbReference type="NCBI Taxonomy" id="300843"/>
    <lineage>
        <taxon>Eukaryota</taxon>
        <taxon>Viridiplantae</taxon>
        <taxon>Streptophyta</taxon>
        <taxon>Embryophyta</taxon>
        <taxon>Tracheophyta</taxon>
        <taxon>Spermatophyta</taxon>
        <taxon>Magnoliopsida</taxon>
        <taxon>eudicotyledons</taxon>
        <taxon>Gunneridae</taxon>
        <taxon>Pentapetalae</taxon>
        <taxon>asterids</taxon>
        <taxon>lamiids</taxon>
        <taxon>Lamiales</taxon>
        <taxon>Pedaliaceae</taxon>
        <taxon>Sesamum</taxon>
    </lineage>
</organism>
<dbReference type="EMBL" id="JACGWJ010000006">
    <property type="protein sequence ID" value="KAL0413341.1"/>
    <property type="molecule type" value="Genomic_DNA"/>
</dbReference>
<dbReference type="InterPro" id="IPR043502">
    <property type="entry name" value="DNA/RNA_pol_sf"/>
</dbReference>
<dbReference type="SUPFAM" id="SSF56672">
    <property type="entry name" value="DNA/RNA polymerases"/>
    <property type="match status" value="1"/>
</dbReference>
<dbReference type="PANTHER" id="PTHR45643:SF5">
    <property type="entry name" value="RNA-DIRECTED DNA POLYMERASE HOMOLOG"/>
    <property type="match status" value="1"/>
</dbReference>
<protein>
    <submittedName>
        <fullName evidence="1">Uncharacterized protein</fullName>
    </submittedName>
</protein>
<gene>
    <name evidence="1" type="ORF">Sradi_1535800</name>
</gene>
<sequence length="100" mass="11524">MVTKRGIEANLEKIEAILQMPTPKSVKDIQKLAGRMASLSWFILKAADKGLPFFKILRNVKKFEWTPECDKAFNYLKQYLSSTPILAKPDKGNRYTCTWL</sequence>
<proteinExistence type="predicted"/>
<dbReference type="InterPro" id="IPR043128">
    <property type="entry name" value="Rev_trsase/Diguanyl_cyclase"/>
</dbReference>